<dbReference type="Gene3D" id="3.40.630.30">
    <property type="match status" value="1"/>
</dbReference>
<dbReference type="EMBL" id="NIPW01000028">
    <property type="protein sequence ID" value="OWJ76344.1"/>
    <property type="molecule type" value="Genomic_DNA"/>
</dbReference>
<dbReference type="RefSeq" id="WP_088216203.1">
    <property type="nucleotide sequence ID" value="NZ_NIPW01000028.1"/>
</dbReference>
<reference evidence="2 3" key="1">
    <citation type="submission" date="2016-12" db="EMBL/GenBank/DDBJ databases">
        <title>Comparison of Traditional DNA-DNA Hybridization with In Silico Genomic Analysis.</title>
        <authorList>
            <person name="Nicholson A.C."/>
            <person name="Humrighouse B.W."/>
            <person name="Graziano J."/>
            <person name="Lasker B."/>
            <person name="Whitney A.M."/>
            <person name="Mcquiston J.R."/>
        </authorList>
    </citation>
    <scope>NUCLEOTIDE SEQUENCE [LARGE SCALE GENOMIC DNA]</scope>
    <source>
        <strain evidence="2 3">H2240</strain>
    </source>
</reference>
<evidence type="ECO:0000259" key="1">
    <source>
        <dbReference type="PROSITE" id="PS51186"/>
    </source>
</evidence>
<accession>A0A212A8V7</accession>
<gene>
    <name evidence="2" type="ORF">CDV49_14905</name>
</gene>
<keyword evidence="3" id="KW-1185">Reference proteome</keyword>
<name>A0A212A8V7_9RHOB</name>
<dbReference type="PROSITE" id="PS51186">
    <property type="entry name" value="GNAT"/>
    <property type="match status" value="1"/>
</dbReference>
<dbReference type="InterPro" id="IPR000182">
    <property type="entry name" value="GNAT_dom"/>
</dbReference>
<evidence type="ECO:0000313" key="3">
    <source>
        <dbReference type="Proteomes" id="UP000196878"/>
    </source>
</evidence>
<organism evidence="2 3">
    <name type="scientific">Haematobacter genomosp. 1</name>
    <dbReference type="NCBI Taxonomy" id="366618"/>
    <lineage>
        <taxon>Bacteria</taxon>
        <taxon>Pseudomonadati</taxon>
        <taxon>Pseudomonadota</taxon>
        <taxon>Alphaproteobacteria</taxon>
        <taxon>Rhodobacterales</taxon>
        <taxon>Paracoccaceae</taxon>
        <taxon>Haematobacter</taxon>
    </lineage>
</organism>
<dbReference type="Pfam" id="PF13302">
    <property type="entry name" value="Acetyltransf_3"/>
    <property type="match status" value="1"/>
</dbReference>
<dbReference type="GO" id="GO:0016747">
    <property type="term" value="F:acyltransferase activity, transferring groups other than amino-acyl groups"/>
    <property type="evidence" value="ECO:0007669"/>
    <property type="project" value="InterPro"/>
</dbReference>
<dbReference type="InterPro" id="IPR051531">
    <property type="entry name" value="N-acetyltransferase"/>
</dbReference>
<keyword evidence="2" id="KW-0808">Transferase</keyword>
<dbReference type="Proteomes" id="UP000196878">
    <property type="component" value="Unassembled WGS sequence"/>
</dbReference>
<proteinExistence type="predicted"/>
<dbReference type="AlphaFoldDB" id="A0A212A8V7"/>
<comment type="caution">
    <text evidence="2">The sequence shown here is derived from an EMBL/GenBank/DDBJ whole genome shotgun (WGS) entry which is preliminary data.</text>
</comment>
<sequence>MILTTERLILRPWEPRDRAPFAAMNADAEVMRHFPAPLTRQESDALMDRLIARAAEKGFSFTAVERREDGAFAGMVGLNPVLQGPLTGAVEVGWRLPRAFWGMGLASEAARAWLDHGFGAMKLDEIVAFTATGNRPSRRVMERIGMSRRADLDFDHPALPEGHPLRPHVVYAARRA</sequence>
<dbReference type="SUPFAM" id="SSF55729">
    <property type="entry name" value="Acyl-CoA N-acyltransferases (Nat)"/>
    <property type="match status" value="1"/>
</dbReference>
<dbReference type="OrthoDB" id="9804153at2"/>
<evidence type="ECO:0000313" key="2">
    <source>
        <dbReference type="EMBL" id="OWJ76344.1"/>
    </source>
</evidence>
<dbReference type="PANTHER" id="PTHR43792">
    <property type="entry name" value="GNAT FAMILY, PUTATIVE (AFU_ORTHOLOGUE AFUA_3G00765)-RELATED-RELATED"/>
    <property type="match status" value="1"/>
</dbReference>
<protein>
    <submittedName>
        <fullName evidence="2">GNAT family N-acetyltransferase</fullName>
    </submittedName>
</protein>
<feature type="domain" description="N-acetyltransferase" evidence="1">
    <location>
        <begin position="8"/>
        <end position="166"/>
    </location>
</feature>
<dbReference type="PANTHER" id="PTHR43792:SF1">
    <property type="entry name" value="N-ACETYLTRANSFERASE DOMAIN-CONTAINING PROTEIN"/>
    <property type="match status" value="1"/>
</dbReference>
<dbReference type="InterPro" id="IPR016181">
    <property type="entry name" value="Acyl_CoA_acyltransferase"/>
</dbReference>